<dbReference type="Proteomes" id="UP000526408">
    <property type="component" value="Unassembled WGS sequence"/>
</dbReference>
<dbReference type="Gene3D" id="1.10.10.10">
    <property type="entry name" value="Winged helix-like DNA-binding domain superfamily/Winged helix DNA-binding domain"/>
    <property type="match status" value="1"/>
</dbReference>
<keyword evidence="3" id="KW-1185">Reference proteome</keyword>
<reference evidence="2 3" key="1">
    <citation type="submission" date="2020-04" db="EMBL/GenBank/DDBJ databases">
        <authorList>
            <person name="Yoon J."/>
        </authorList>
    </citation>
    <scope>NUCLEOTIDE SEQUENCE [LARGE SCALE GENOMIC DNA]</scope>
    <source>
        <strain evidence="2 3">KMU-115</strain>
    </source>
</reference>
<organism evidence="2 3">
    <name type="scientific">Roseicyclus persicicus</name>
    <dbReference type="NCBI Taxonomy" id="2650661"/>
    <lineage>
        <taxon>Bacteria</taxon>
        <taxon>Pseudomonadati</taxon>
        <taxon>Pseudomonadota</taxon>
        <taxon>Alphaproteobacteria</taxon>
        <taxon>Rhodobacterales</taxon>
        <taxon>Roseobacteraceae</taxon>
        <taxon>Roseicyclus</taxon>
    </lineage>
</organism>
<dbReference type="InterPro" id="IPR036390">
    <property type="entry name" value="WH_DNA-bd_sf"/>
</dbReference>
<protein>
    <submittedName>
        <fullName evidence="2">LysR family transcriptional regulator</fullName>
    </submittedName>
</protein>
<dbReference type="InterPro" id="IPR051815">
    <property type="entry name" value="Molybdate_resp_trans_reg"/>
</dbReference>
<dbReference type="Pfam" id="PF00126">
    <property type="entry name" value="HTH_1"/>
    <property type="match status" value="1"/>
</dbReference>
<feature type="domain" description="HTH lysR-type" evidence="1">
    <location>
        <begin position="29"/>
        <end position="86"/>
    </location>
</feature>
<gene>
    <name evidence="2" type="ORF">HCU73_15415</name>
</gene>
<dbReference type="SUPFAM" id="SSF46785">
    <property type="entry name" value="Winged helix' DNA-binding domain"/>
    <property type="match status" value="1"/>
</dbReference>
<evidence type="ECO:0000313" key="2">
    <source>
        <dbReference type="EMBL" id="NKX45983.1"/>
    </source>
</evidence>
<accession>A0A7X6H2I0</accession>
<dbReference type="EMBL" id="JAAZQQ010000006">
    <property type="protein sequence ID" value="NKX45983.1"/>
    <property type="molecule type" value="Genomic_DNA"/>
</dbReference>
<evidence type="ECO:0000259" key="1">
    <source>
        <dbReference type="Pfam" id="PF00126"/>
    </source>
</evidence>
<name>A0A7X6H2I0_9RHOB</name>
<dbReference type="InterPro" id="IPR000847">
    <property type="entry name" value="LysR_HTH_N"/>
</dbReference>
<proteinExistence type="predicted"/>
<dbReference type="InterPro" id="IPR036388">
    <property type="entry name" value="WH-like_DNA-bd_sf"/>
</dbReference>
<dbReference type="GO" id="GO:0003700">
    <property type="term" value="F:DNA-binding transcription factor activity"/>
    <property type="evidence" value="ECO:0007669"/>
    <property type="project" value="InterPro"/>
</dbReference>
<dbReference type="AlphaFoldDB" id="A0A7X6H2I0"/>
<dbReference type="PANTHER" id="PTHR30432:SF1">
    <property type="entry name" value="DNA-BINDING TRANSCRIPTIONAL DUAL REGULATOR MODE"/>
    <property type="match status" value="1"/>
</dbReference>
<sequence>MAAPPTTIRLRLLFGEDGTMFGPGKADLLEGIAAEGSIAAAGRRMGMSYRRAWSLVEEMNAAFARPLVDTSRGGARGGGARLTGEGAAVLAHYRALEAQVAALGAPEIDGIARLLRTGAPGR</sequence>
<evidence type="ECO:0000313" key="3">
    <source>
        <dbReference type="Proteomes" id="UP000526408"/>
    </source>
</evidence>
<comment type="caution">
    <text evidence="2">The sequence shown here is derived from an EMBL/GenBank/DDBJ whole genome shotgun (WGS) entry which is preliminary data.</text>
</comment>
<dbReference type="PANTHER" id="PTHR30432">
    <property type="entry name" value="TRANSCRIPTIONAL REGULATOR MODE"/>
    <property type="match status" value="1"/>
</dbReference>
<dbReference type="RefSeq" id="WP_168624377.1">
    <property type="nucleotide sequence ID" value="NZ_JAAZQQ010000006.1"/>
</dbReference>